<gene>
    <name evidence="5" type="ORF">QBC37DRAFT_347700</name>
</gene>
<name>A0AAN6Y2V9_9PEZI</name>
<protein>
    <submittedName>
        <fullName evidence="5">S-adenosyl-L-methionine-dependent methyltransferase</fullName>
    </submittedName>
</protein>
<evidence type="ECO:0000313" key="5">
    <source>
        <dbReference type="EMBL" id="KAK4211609.1"/>
    </source>
</evidence>
<dbReference type="GO" id="GO:0032259">
    <property type="term" value="P:methylation"/>
    <property type="evidence" value="ECO:0007669"/>
    <property type="project" value="UniProtKB-KW"/>
</dbReference>
<keyword evidence="3" id="KW-0949">S-adenosyl-L-methionine</keyword>
<evidence type="ECO:0000259" key="4">
    <source>
        <dbReference type="Pfam" id="PF00891"/>
    </source>
</evidence>
<dbReference type="InterPro" id="IPR016461">
    <property type="entry name" value="COMT-like"/>
</dbReference>
<keyword evidence="6" id="KW-1185">Reference proteome</keyword>
<dbReference type="Pfam" id="PF00891">
    <property type="entry name" value="Methyltransf_2"/>
    <property type="match status" value="1"/>
</dbReference>
<dbReference type="PANTHER" id="PTHR43712">
    <property type="entry name" value="PUTATIVE (AFU_ORTHOLOGUE AFUA_4G14580)-RELATED"/>
    <property type="match status" value="1"/>
</dbReference>
<dbReference type="GO" id="GO:0008171">
    <property type="term" value="F:O-methyltransferase activity"/>
    <property type="evidence" value="ECO:0007669"/>
    <property type="project" value="InterPro"/>
</dbReference>
<dbReference type="Gene3D" id="1.10.10.10">
    <property type="entry name" value="Winged helix-like DNA-binding domain superfamily/Winged helix DNA-binding domain"/>
    <property type="match status" value="1"/>
</dbReference>
<keyword evidence="1 5" id="KW-0489">Methyltransferase</keyword>
<dbReference type="InterPro" id="IPR029063">
    <property type="entry name" value="SAM-dependent_MTases_sf"/>
</dbReference>
<reference evidence="5" key="1">
    <citation type="journal article" date="2023" name="Mol. Phylogenet. Evol.">
        <title>Genome-scale phylogeny and comparative genomics of the fungal order Sordariales.</title>
        <authorList>
            <person name="Hensen N."/>
            <person name="Bonometti L."/>
            <person name="Westerberg I."/>
            <person name="Brannstrom I.O."/>
            <person name="Guillou S."/>
            <person name="Cros-Aarteil S."/>
            <person name="Calhoun S."/>
            <person name="Haridas S."/>
            <person name="Kuo A."/>
            <person name="Mondo S."/>
            <person name="Pangilinan J."/>
            <person name="Riley R."/>
            <person name="LaButti K."/>
            <person name="Andreopoulos B."/>
            <person name="Lipzen A."/>
            <person name="Chen C."/>
            <person name="Yan M."/>
            <person name="Daum C."/>
            <person name="Ng V."/>
            <person name="Clum A."/>
            <person name="Steindorff A."/>
            <person name="Ohm R.A."/>
            <person name="Martin F."/>
            <person name="Silar P."/>
            <person name="Natvig D.O."/>
            <person name="Lalanne C."/>
            <person name="Gautier V."/>
            <person name="Ament-Velasquez S.L."/>
            <person name="Kruys A."/>
            <person name="Hutchinson M.I."/>
            <person name="Powell A.J."/>
            <person name="Barry K."/>
            <person name="Miller A.N."/>
            <person name="Grigoriev I.V."/>
            <person name="Debuchy R."/>
            <person name="Gladieux P."/>
            <person name="Hiltunen Thoren M."/>
            <person name="Johannesson H."/>
        </authorList>
    </citation>
    <scope>NUCLEOTIDE SEQUENCE</scope>
    <source>
        <strain evidence="5">PSN293</strain>
    </source>
</reference>
<accession>A0AAN6Y2V9</accession>
<evidence type="ECO:0000256" key="2">
    <source>
        <dbReference type="ARBA" id="ARBA00022679"/>
    </source>
</evidence>
<evidence type="ECO:0000256" key="3">
    <source>
        <dbReference type="ARBA" id="ARBA00022691"/>
    </source>
</evidence>
<feature type="domain" description="O-methyltransferase C-terminal" evidence="4">
    <location>
        <begin position="258"/>
        <end position="406"/>
    </location>
</feature>
<dbReference type="SUPFAM" id="SSF53335">
    <property type="entry name" value="S-adenosyl-L-methionine-dependent methyltransferases"/>
    <property type="match status" value="1"/>
</dbReference>
<dbReference type="SUPFAM" id="SSF46785">
    <property type="entry name" value="Winged helix' DNA-binding domain"/>
    <property type="match status" value="1"/>
</dbReference>
<organism evidence="5 6">
    <name type="scientific">Rhypophila decipiens</name>
    <dbReference type="NCBI Taxonomy" id="261697"/>
    <lineage>
        <taxon>Eukaryota</taxon>
        <taxon>Fungi</taxon>
        <taxon>Dikarya</taxon>
        <taxon>Ascomycota</taxon>
        <taxon>Pezizomycotina</taxon>
        <taxon>Sordariomycetes</taxon>
        <taxon>Sordariomycetidae</taxon>
        <taxon>Sordariales</taxon>
        <taxon>Naviculisporaceae</taxon>
        <taxon>Rhypophila</taxon>
    </lineage>
</organism>
<dbReference type="AlphaFoldDB" id="A0AAN6Y2V9"/>
<comment type="caution">
    <text evidence="5">The sequence shown here is derived from an EMBL/GenBank/DDBJ whole genome shotgun (WGS) entry which is preliminary data.</text>
</comment>
<evidence type="ECO:0000256" key="1">
    <source>
        <dbReference type="ARBA" id="ARBA00022603"/>
    </source>
</evidence>
<proteinExistence type="predicted"/>
<dbReference type="PROSITE" id="PS51683">
    <property type="entry name" value="SAM_OMT_II"/>
    <property type="match status" value="1"/>
</dbReference>
<dbReference type="PANTHER" id="PTHR43712:SF5">
    <property type="entry name" value="O-METHYLTRANSFERASE ASQN-RELATED"/>
    <property type="match status" value="1"/>
</dbReference>
<dbReference type="InterPro" id="IPR001077">
    <property type="entry name" value="COMT_C"/>
</dbReference>
<evidence type="ECO:0000313" key="6">
    <source>
        <dbReference type="Proteomes" id="UP001301769"/>
    </source>
</evidence>
<dbReference type="Proteomes" id="UP001301769">
    <property type="component" value="Unassembled WGS sequence"/>
</dbReference>
<sequence length="446" mass="49704">MASLERMRSVSSEIAEKTRIITDYLASKGLEATSHDVDGLADFPIPPSDVEPYMARLDLISATRELYLLSLGPKKMLQETVWSCIDMAALHAVWAFKVPQAVPLQGSISFDDLTAKVVEMNKAAIGVAMLRRILRLTMTNHIFTEPTKNQVAHTRASRLLLQDASAESQVGLICDNIWPAVVSFVSALKKWPASEEPNHAPFNVAYDTELSFFDFLSQKENQWLSDRYNSSVKGYGEAAMSGLDQVVAGYPWGELGDKTVVDMGGNQGDVAMAIARAHPRLKFIVQDKAGMRTPESIGTVPPELADRVKLTAHDMLEPQPVVADVYFFRIVFHCFSDKYCVKILQALVPALGKGSRVIINDGAMPEKGTVGRVEERYLRMGDLFVATTMNSREREVGEWTDLFARADGRYQVTRVWKPQTSALYFIEAEWTGEKEESGRRGIHPRL</sequence>
<reference evidence="5" key="2">
    <citation type="submission" date="2023-05" db="EMBL/GenBank/DDBJ databases">
        <authorList>
            <consortium name="Lawrence Berkeley National Laboratory"/>
            <person name="Steindorff A."/>
            <person name="Hensen N."/>
            <person name="Bonometti L."/>
            <person name="Westerberg I."/>
            <person name="Brannstrom I.O."/>
            <person name="Guillou S."/>
            <person name="Cros-Aarteil S."/>
            <person name="Calhoun S."/>
            <person name="Haridas S."/>
            <person name="Kuo A."/>
            <person name="Mondo S."/>
            <person name="Pangilinan J."/>
            <person name="Riley R."/>
            <person name="Labutti K."/>
            <person name="Andreopoulos B."/>
            <person name="Lipzen A."/>
            <person name="Chen C."/>
            <person name="Yanf M."/>
            <person name="Daum C."/>
            <person name="Ng V."/>
            <person name="Clum A."/>
            <person name="Ohm R."/>
            <person name="Martin F."/>
            <person name="Silar P."/>
            <person name="Natvig D."/>
            <person name="Lalanne C."/>
            <person name="Gautier V."/>
            <person name="Ament-Velasquez S.L."/>
            <person name="Kruys A."/>
            <person name="Hutchinson M.I."/>
            <person name="Powell A.J."/>
            <person name="Barry K."/>
            <person name="Miller A.N."/>
            <person name="Grigoriev I.V."/>
            <person name="Debuchy R."/>
            <person name="Gladieux P."/>
            <person name="Thoren M.H."/>
            <person name="Johannesson H."/>
        </authorList>
    </citation>
    <scope>NUCLEOTIDE SEQUENCE</scope>
    <source>
        <strain evidence="5">PSN293</strain>
    </source>
</reference>
<dbReference type="EMBL" id="MU858145">
    <property type="protein sequence ID" value="KAK4211609.1"/>
    <property type="molecule type" value="Genomic_DNA"/>
</dbReference>
<dbReference type="Gene3D" id="3.40.50.150">
    <property type="entry name" value="Vaccinia Virus protein VP39"/>
    <property type="match status" value="1"/>
</dbReference>
<keyword evidence="2" id="KW-0808">Transferase</keyword>
<dbReference type="InterPro" id="IPR036388">
    <property type="entry name" value="WH-like_DNA-bd_sf"/>
</dbReference>
<dbReference type="InterPro" id="IPR036390">
    <property type="entry name" value="WH_DNA-bd_sf"/>
</dbReference>